<evidence type="ECO:0000256" key="1">
    <source>
        <dbReference type="SAM" id="SignalP"/>
    </source>
</evidence>
<dbReference type="EMBL" id="FPIZ01000001">
    <property type="protein sequence ID" value="SFW17823.1"/>
    <property type="molecule type" value="Genomic_DNA"/>
</dbReference>
<feature type="chain" id="PRO_5012792148" evidence="1">
    <location>
        <begin position="21"/>
        <end position="500"/>
    </location>
</feature>
<evidence type="ECO:0000313" key="4">
    <source>
        <dbReference type="Proteomes" id="UP000183788"/>
    </source>
</evidence>
<dbReference type="Gene3D" id="1.25.40.390">
    <property type="match status" value="1"/>
</dbReference>
<dbReference type="Proteomes" id="UP000183788">
    <property type="component" value="Unassembled WGS sequence"/>
</dbReference>
<evidence type="ECO:0000313" key="2">
    <source>
        <dbReference type="EMBL" id="SFW17823.1"/>
    </source>
</evidence>
<dbReference type="EMBL" id="CP140154">
    <property type="protein sequence ID" value="WQG89726.1"/>
    <property type="molecule type" value="Genomic_DNA"/>
</dbReference>
<dbReference type="AlphaFoldDB" id="A0A1K1M424"/>
<dbReference type="SUPFAM" id="SSF48452">
    <property type="entry name" value="TPR-like"/>
    <property type="match status" value="1"/>
</dbReference>
<keyword evidence="1" id="KW-0732">Signal</keyword>
<reference evidence="3 5" key="2">
    <citation type="submission" date="2023-11" db="EMBL/GenBank/DDBJ databases">
        <title>MicrobeMod: A computational toolkit for identifying prokaryotic methylation and restriction-modification with nanopore sequencing.</title>
        <authorList>
            <person name="Crits-Christoph A."/>
            <person name="Kang S.C."/>
            <person name="Lee H."/>
            <person name="Ostrov N."/>
        </authorList>
    </citation>
    <scope>NUCLEOTIDE SEQUENCE [LARGE SCALE GENOMIC DNA]</scope>
    <source>
        <strain evidence="3 5">ATCC 23090</strain>
    </source>
</reference>
<evidence type="ECO:0000313" key="3">
    <source>
        <dbReference type="EMBL" id="WQG89726.1"/>
    </source>
</evidence>
<dbReference type="InterPro" id="IPR011990">
    <property type="entry name" value="TPR-like_helical_dom_sf"/>
</dbReference>
<dbReference type="Proteomes" id="UP001326715">
    <property type="component" value="Chromosome"/>
</dbReference>
<proteinExistence type="predicted"/>
<dbReference type="PROSITE" id="PS51257">
    <property type="entry name" value="PROKAR_LIPOPROTEIN"/>
    <property type="match status" value="1"/>
</dbReference>
<dbReference type="RefSeq" id="WP_072356948.1">
    <property type="nucleotide sequence ID" value="NZ_CP139972.1"/>
</dbReference>
<name>A0A1K1M424_9BACT</name>
<dbReference type="STRING" id="1004.SAMN05661012_00424"/>
<reference evidence="2 4" key="1">
    <citation type="submission" date="2016-11" db="EMBL/GenBank/DDBJ databases">
        <authorList>
            <person name="Jaros S."/>
            <person name="Januszkiewicz K."/>
            <person name="Wedrychowicz H."/>
        </authorList>
    </citation>
    <scope>NUCLEOTIDE SEQUENCE [LARGE SCALE GENOMIC DNA]</scope>
    <source>
        <strain evidence="2 4">DSM 784</strain>
    </source>
</reference>
<feature type="signal peptide" evidence="1">
    <location>
        <begin position="1"/>
        <end position="20"/>
    </location>
</feature>
<dbReference type="Pfam" id="PF12771">
    <property type="entry name" value="SusD-like_2"/>
    <property type="match status" value="1"/>
</dbReference>
<organism evidence="2 4">
    <name type="scientific">Chitinophaga sancti</name>
    <dbReference type="NCBI Taxonomy" id="1004"/>
    <lineage>
        <taxon>Bacteria</taxon>
        <taxon>Pseudomonadati</taxon>
        <taxon>Bacteroidota</taxon>
        <taxon>Chitinophagia</taxon>
        <taxon>Chitinophagales</taxon>
        <taxon>Chitinophagaceae</taxon>
        <taxon>Chitinophaga</taxon>
    </lineage>
</organism>
<evidence type="ECO:0000313" key="5">
    <source>
        <dbReference type="Proteomes" id="UP001326715"/>
    </source>
</evidence>
<keyword evidence="5" id="KW-1185">Reference proteome</keyword>
<sequence length="500" mass="56322">MKSYLYCLIIILSSSCTTNFDVINTDPVNSGTIAAGAQLTAAAYQLDGGREMGYPNLYIFQPMVQYVGGTYGMRTGGKYVRDEFYNGLMWSCYYGKCIRQLADLLAQHQHDSTQANYVAGARVLKVYIFSLLTDAYGDIPYFQAGLAYYDKLYTPVYDEQATIYKDFFTELEAAIHQFNDSQPVITNDIVYNGNLTKWKRMARSLQLRLAMRLSKAAPELARTQALAAYAGGVMQSNDDNFVMIHEDYSYPDLRGNGYAQALQEEAAYRYTIGTTTFVNYLKAENDPRLGMFFVNTDSVTNYLPIQPGLYWWEDWKDFIGENGEVVGQADKYCHINAPFYQQGGSWLHMGYAEVEFLVAEAAVRGWVGEDANSHYQAGLRAAMHQLEIYPGMVPLSADRINSFVSAHPLSVEKAIENISMQKWVALFPNGYEAYANMRRTGYPVLNPVVDVNGESETGGHLPGRLFYPATEALSNPVNYQVAINRLGGSNDWMRPVWWNK</sequence>
<gene>
    <name evidence="2" type="ORF">SAMN05661012_00424</name>
    <name evidence="3" type="ORF">SR876_32855</name>
</gene>
<protein>
    <submittedName>
        <fullName evidence="2">Starch-binding associating with outer membrane</fullName>
    </submittedName>
    <submittedName>
        <fullName evidence="3">SusD/RagB family nutrient-binding outer membrane lipoprotein</fullName>
    </submittedName>
</protein>
<dbReference type="InterPro" id="IPR041662">
    <property type="entry name" value="SusD-like_2"/>
</dbReference>
<accession>A0A1K1M424</accession>
<keyword evidence="3" id="KW-0449">Lipoprotein</keyword>
<dbReference type="OrthoDB" id="9766256at2"/>